<dbReference type="FunFam" id="3.90.550.10:FF:000252">
    <property type="entry name" value="Protein O-linked-mannose beta-1,2-N-acetylglucosaminyltransferase 1"/>
    <property type="match status" value="1"/>
</dbReference>
<dbReference type="Proteomes" id="UP001165122">
    <property type="component" value="Unassembled WGS sequence"/>
</dbReference>
<organism evidence="16 17">
    <name type="scientific">Triparma laevis f. longispina</name>
    <dbReference type="NCBI Taxonomy" id="1714387"/>
    <lineage>
        <taxon>Eukaryota</taxon>
        <taxon>Sar</taxon>
        <taxon>Stramenopiles</taxon>
        <taxon>Ochrophyta</taxon>
        <taxon>Bolidophyceae</taxon>
        <taxon>Parmales</taxon>
        <taxon>Triparmaceae</taxon>
        <taxon>Triparma</taxon>
    </lineage>
</organism>
<dbReference type="EMBL" id="BRXW01000233">
    <property type="protein sequence ID" value="GMI15529.1"/>
    <property type="molecule type" value="Genomic_DNA"/>
</dbReference>
<comment type="pathway">
    <text evidence="3">Protein modification; protein glycosylation.</text>
</comment>
<evidence type="ECO:0000256" key="8">
    <source>
        <dbReference type="ARBA" id="ARBA00022723"/>
    </source>
</evidence>
<keyword evidence="6" id="KW-0808">Transferase</keyword>
<evidence type="ECO:0000256" key="4">
    <source>
        <dbReference type="ARBA" id="ARBA00006492"/>
    </source>
</evidence>
<dbReference type="SUPFAM" id="SSF53448">
    <property type="entry name" value="Nucleotide-diphospho-sugar transferases"/>
    <property type="match status" value="1"/>
</dbReference>
<keyword evidence="7 15" id="KW-0812">Transmembrane</keyword>
<dbReference type="GO" id="GO:0046872">
    <property type="term" value="F:metal ion binding"/>
    <property type="evidence" value="ECO:0007669"/>
    <property type="project" value="UniProtKB-KW"/>
</dbReference>
<feature type="compositionally biased region" description="Pro residues" evidence="14">
    <location>
        <begin position="131"/>
        <end position="145"/>
    </location>
</feature>
<dbReference type="OrthoDB" id="440755at2759"/>
<accession>A0A9W7KXY8</accession>
<evidence type="ECO:0000256" key="9">
    <source>
        <dbReference type="ARBA" id="ARBA00022968"/>
    </source>
</evidence>
<feature type="transmembrane region" description="Helical" evidence="15">
    <location>
        <begin position="9"/>
        <end position="29"/>
    </location>
</feature>
<feature type="compositionally biased region" description="Polar residues" evidence="14">
    <location>
        <begin position="118"/>
        <end position="130"/>
    </location>
</feature>
<dbReference type="AlphaFoldDB" id="A0A9W7KXY8"/>
<keyword evidence="12 15" id="KW-0472">Membrane</keyword>
<keyword evidence="17" id="KW-1185">Reference proteome</keyword>
<evidence type="ECO:0000313" key="16">
    <source>
        <dbReference type="EMBL" id="GMI15529.1"/>
    </source>
</evidence>
<comment type="subcellular location">
    <subcellularLocation>
        <location evidence="2">Golgi apparatus membrane</location>
        <topology evidence="2">Single-pass type II membrane protein</topology>
    </subcellularLocation>
</comment>
<name>A0A9W7KXY8_9STRA</name>
<comment type="cofactor">
    <cofactor evidence="1">
        <name>Mn(2+)</name>
        <dbReference type="ChEBI" id="CHEBI:29035"/>
    </cofactor>
</comment>
<dbReference type="Pfam" id="PF03071">
    <property type="entry name" value="GNT-I"/>
    <property type="match status" value="1"/>
</dbReference>
<keyword evidence="9" id="KW-0735">Signal-anchor</keyword>
<feature type="region of interest" description="Disordered" evidence="14">
    <location>
        <begin position="53"/>
        <end position="150"/>
    </location>
</feature>
<dbReference type="InterPro" id="IPR029044">
    <property type="entry name" value="Nucleotide-diphossugar_trans"/>
</dbReference>
<protein>
    <submittedName>
        <fullName evidence="16">Uncharacterized protein</fullName>
    </submittedName>
</protein>
<comment type="similarity">
    <text evidence="4">Belongs to the glycosyltransferase 13 family.</text>
</comment>
<dbReference type="GO" id="GO:0000139">
    <property type="term" value="C:Golgi membrane"/>
    <property type="evidence" value="ECO:0007669"/>
    <property type="project" value="UniProtKB-SubCell"/>
</dbReference>
<dbReference type="Gene3D" id="3.90.550.10">
    <property type="entry name" value="Spore Coat Polysaccharide Biosynthesis Protein SpsA, Chain A"/>
    <property type="match status" value="1"/>
</dbReference>
<dbReference type="InterPro" id="IPR052463">
    <property type="entry name" value="O-linked_mannose_GnT"/>
</dbReference>
<evidence type="ECO:0000256" key="2">
    <source>
        <dbReference type="ARBA" id="ARBA00004323"/>
    </source>
</evidence>
<proteinExistence type="inferred from homology"/>
<evidence type="ECO:0000256" key="13">
    <source>
        <dbReference type="ARBA" id="ARBA00023211"/>
    </source>
</evidence>
<dbReference type="GO" id="GO:0047223">
    <property type="term" value="F:beta-1,3-galactosyl-O-glycosyl-glycoprotein beta-1,3-N-acetylglucosaminyltransferase activity"/>
    <property type="evidence" value="ECO:0007669"/>
    <property type="project" value="TreeGrafter"/>
</dbReference>
<evidence type="ECO:0000256" key="12">
    <source>
        <dbReference type="ARBA" id="ARBA00023136"/>
    </source>
</evidence>
<gene>
    <name evidence="16" type="ORF">TrLO_g1343</name>
</gene>
<evidence type="ECO:0000256" key="3">
    <source>
        <dbReference type="ARBA" id="ARBA00004922"/>
    </source>
</evidence>
<dbReference type="PANTHER" id="PTHR46396:SF1">
    <property type="entry name" value="PROTEIN O-LINKED-MANNOSE BETA-1,2-N-ACETYLGLUCOSAMINYLTRANSFERASE 1"/>
    <property type="match status" value="1"/>
</dbReference>
<evidence type="ECO:0000256" key="1">
    <source>
        <dbReference type="ARBA" id="ARBA00001936"/>
    </source>
</evidence>
<dbReference type="PANTHER" id="PTHR46396">
    <property type="entry name" value="PROTEIN O-LINKED-MANNOSE BETA-1,2-N-ACETYLGLUCOSAMINYLTRANSFERASE 1"/>
    <property type="match status" value="1"/>
</dbReference>
<evidence type="ECO:0000256" key="15">
    <source>
        <dbReference type="SAM" id="Phobius"/>
    </source>
</evidence>
<dbReference type="GO" id="GO:0016266">
    <property type="term" value="P:protein O-linked glycosylation via N-acetyl-galactosamine"/>
    <property type="evidence" value="ECO:0007669"/>
    <property type="project" value="TreeGrafter"/>
</dbReference>
<evidence type="ECO:0000313" key="17">
    <source>
        <dbReference type="Proteomes" id="UP001165122"/>
    </source>
</evidence>
<keyword evidence="10 15" id="KW-1133">Transmembrane helix</keyword>
<keyword evidence="11" id="KW-0333">Golgi apparatus</keyword>
<evidence type="ECO:0000256" key="10">
    <source>
        <dbReference type="ARBA" id="ARBA00022989"/>
    </source>
</evidence>
<sequence length="508" mass="57061">MVTIAVRNLAINATILLLLAFIIGLQLGVHNSIHVSDLSSSGRNMAWHFSADTVSKAEKRHEDERLGLGGGGMGGNGGRGRGNLGPGPVIDNIIDNNKPVSQTIKNTIKNSLMPPTPTTVSTGSRGSTASKPPPPPPQPPQPQEPSPKTMKAYLSTGQKFTLVVLACNRPDYLKQTLDSLLDVDGVRKQDIIVIQDGNDDSVIKVVDDYGLNIIHNNMKGNLRGRDGAAKIATQYKFAISNGFDYNLKSPAIIIIEDDFLFSPDFLSYFESNSPILDEDPSTFIMSAWNDNGLSIHVSDEGKIHRTNYFPGLGWLMPRKLWEEELENKWPKTHWDHWMRDSKQHKNRDCIHPEVPRDYHIGVKGTFMDDFHHNTYFKDIGYNRDVNWSWEGGEWMNAIHGKYDEDIVEKIKGGRELVSLAELDGPSSEKDTVFVVYINVKIGLQSQPFKRIGQYFSIWHEIERGNYDGLHQFGWKNGNYIIIVNEAEAKPMFKGLKSKGGKTWMPEEF</sequence>
<keyword evidence="13" id="KW-0464">Manganese</keyword>
<reference evidence="17" key="1">
    <citation type="journal article" date="2023" name="Commun. Biol.">
        <title>Genome analysis of Parmales, the sister group of diatoms, reveals the evolutionary specialization of diatoms from phago-mixotrophs to photoautotrophs.</title>
        <authorList>
            <person name="Ban H."/>
            <person name="Sato S."/>
            <person name="Yoshikawa S."/>
            <person name="Yamada K."/>
            <person name="Nakamura Y."/>
            <person name="Ichinomiya M."/>
            <person name="Sato N."/>
            <person name="Blanc-Mathieu R."/>
            <person name="Endo H."/>
            <person name="Kuwata A."/>
            <person name="Ogata H."/>
        </authorList>
    </citation>
    <scope>NUCLEOTIDE SEQUENCE [LARGE SCALE GENOMIC DNA]</scope>
    <source>
        <strain evidence="17">NIES 3700</strain>
    </source>
</reference>
<comment type="caution">
    <text evidence="16">The sequence shown here is derived from an EMBL/GenBank/DDBJ whole genome shotgun (WGS) entry which is preliminary data.</text>
</comment>
<evidence type="ECO:0000256" key="11">
    <source>
        <dbReference type="ARBA" id="ARBA00023034"/>
    </source>
</evidence>
<dbReference type="InterPro" id="IPR004139">
    <property type="entry name" value="Glyco_trans_13"/>
</dbReference>
<keyword evidence="5" id="KW-0328">Glycosyltransferase</keyword>
<evidence type="ECO:0000256" key="7">
    <source>
        <dbReference type="ARBA" id="ARBA00022692"/>
    </source>
</evidence>
<evidence type="ECO:0000256" key="14">
    <source>
        <dbReference type="SAM" id="MobiDB-lite"/>
    </source>
</evidence>
<keyword evidence="8" id="KW-0479">Metal-binding</keyword>
<evidence type="ECO:0000256" key="6">
    <source>
        <dbReference type="ARBA" id="ARBA00022679"/>
    </source>
</evidence>
<evidence type="ECO:0000256" key="5">
    <source>
        <dbReference type="ARBA" id="ARBA00022676"/>
    </source>
</evidence>
<feature type="compositionally biased region" description="Polar residues" evidence="14">
    <location>
        <begin position="94"/>
        <end position="110"/>
    </location>
</feature>
<feature type="compositionally biased region" description="Basic and acidic residues" evidence="14">
    <location>
        <begin position="55"/>
        <end position="66"/>
    </location>
</feature>
<feature type="compositionally biased region" description="Gly residues" evidence="14">
    <location>
        <begin position="67"/>
        <end position="85"/>
    </location>
</feature>